<proteinExistence type="predicted"/>
<gene>
    <name evidence="1" type="ORF">ACFQEV_14580</name>
</gene>
<dbReference type="AlphaFoldDB" id="A0ABD5U2T4"/>
<reference evidence="1 2" key="1">
    <citation type="journal article" date="2019" name="Int. J. Syst. Evol. Microbiol.">
        <title>The Global Catalogue of Microorganisms (GCM) 10K type strain sequencing project: providing services to taxonomists for standard genome sequencing and annotation.</title>
        <authorList>
            <consortium name="The Broad Institute Genomics Platform"/>
            <consortium name="The Broad Institute Genome Sequencing Center for Infectious Disease"/>
            <person name="Wu L."/>
            <person name="Ma J."/>
        </authorList>
    </citation>
    <scope>NUCLEOTIDE SEQUENCE [LARGE SCALE GENOMIC DNA]</scope>
    <source>
        <strain evidence="1 2">YIM 94188</strain>
    </source>
</reference>
<name>A0ABD5U2T4_9EURY</name>
<accession>A0ABD5U2T4</accession>
<dbReference type="Pfam" id="PF12900">
    <property type="entry name" value="Pyridox_ox_2"/>
    <property type="match status" value="1"/>
</dbReference>
<evidence type="ECO:0000313" key="2">
    <source>
        <dbReference type="Proteomes" id="UP001596408"/>
    </source>
</evidence>
<dbReference type="Gene3D" id="2.30.110.10">
    <property type="entry name" value="Electron Transport, Fmn-binding Protein, Chain A"/>
    <property type="match status" value="1"/>
</dbReference>
<dbReference type="RefSeq" id="WP_379697441.1">
    <property type="nucleotide sequence ID" value="NZ_JBHSXH010000015.1"/>
</dbReference>
<dbReference type="InterPro" id="IPR024747">
    <property type="entry name" value="Pyridox_Oxase-rel"/>
</dbReference>
<comment type="caution">
    <text evidence="1">The sequence shown here is derived from an EMBL/GenBank/DDBJ whole genome shotgun (WGS) entry which is preliminary data.</text>
</comment>
<dbReference type="SUPFAM" id="SSF50475">
    <property type="entry name" value="FMN-binding split barrel"/>
    <property type="match status" value="1"/>
</dbReference>
<evidence type="ECO:0000313" key="1">
    <source>
        <dbReference type="EMBL" id="MFC6826206.1"/>
    </source>
</evidence>
<dbReference type="EMBL" id="JBHSXH010000015">
    <property type="protein sequence ID" value="MFC6826206.1"/>
    <property type="molecule type" value="Genomic_DNA"/>
</dbReference>
<sequence length="149" mass="16350">MDNVEFVYMVGMDEADVARRLEEGFAGVLSLANDGVAYGVPASYHYDGAENRLLVRLSDDGESSTVRFLGETEQASFLLHDVADEDGHSWSVIVCGSLRLLPDEMFTETEINDLFDPVSVFDEDVADVRIRVAELTPTQVSGRMTAPGQ</sequence>
<keyword evidence="2" id="KW-1185">Reference proteome</keyword>
<protein>
    <submittedName>
        <fullName evidence="1">Pyridoxamine 5'-phosphate oxidase family protein</fullName>
    </submittedName>
</protein>
<dbReference type="InterPro" id="IPR012349">
    <property type="entry name" value="Split_barrel_FMN-bd"/>
</dbReference>
<organism evidence="1 2">
    <name type="scientific">Halopelagius fulvigenes</name>
    <dbReference type="NCBI Taxonomy" id="1198324"/>
    <lineage>
        <taxon>Archaea</taxon>
        <taxon>Methanobacteriati</taxon>
        <taxon>Methanobacteriota</taxon>
        <taxon>Stenosarchaea group</taxon>
        <taxon>Halobacteria</taxon>
        <taxon>Halobacteriales</taxon>
        <taxon>Haloferacaceae</taxon>
    </lineage>
</organism>
<dbReference type="Proteomes" id="UP001596408">
    <property type="component" value="Unassembled WGS sequence"/>
</dbReference>